<evidence type="ECO:0000256" key="5">
    <source>
        <dbReference type="ARBA" id="ARBA00023002"/>
    </source>
</evidence>
<keyword evidence="3" id="KW-0285">Flavoprotein</keyword>
<dbReference type="OrthoDB" id="545125at2"/>
<comment type="cofactor">
    <cofactor evidence="1">
        <name>FAD</name>
        <dbReference type="ChEBI" id="CHEBI:57692"/>
    </cofactor>
</comment>
<comment type="similarity">
    <text evidence="2">Belongs to the oxygen-dependent FAD-linked oxidoreductase family.</text>
</comment>
<organism evidence="7 8">
    <name type="scientific">Desulfosporosinus hippei DSM 8344</name>
    <dbReference type="NCBI Taxonomy" id="1121419"/>
    <lineage>
        <taxon>Bacteria</taxon>
        <taxon>Bacillati</taxon>
        <taxon>Bacillota</taxon>
        <taxon>Clostridia</taxon>
        <taxon>Eubacteriales</taxon>
        <taxon>Desulfitobacteriaceae</taxon>
        <taxon>Desulfosporosinus</taxon>
    </lineage>
</organism>
<evidence type="ECO:0000256" key="3">
    <source>
        <dbReference type="ARBA" id="ARBA00022630"/>
    </source>
</evidence>
<evidence type="ECO:0000313" key="8">
    <source>
        <dbReference type="Proteomes" id="UP000198656"/>
    </source>
</evidence>
<dbReference type="InterPro" id="IPR006094">
    <property type="entry name" value="Oxid_FAD_bind_N"/>
</dbReference>
<keyword evidence="5" id="KW-0560">Oxidoreductase</keyword>
<evidence type="ECO:0000256" key="4">
    <source>
        <dbReference type="ARBA" id="ARBA00022827"/>
    </source>
</evidence>
<keyword evidence="4" id="KW-0274">FAD</keyword>
<dbReference type="Pfam" id="PF01565">
    <property type="entry name" value="FAD_binding_4"/>
    <property type="match status" value="1"/>
</dbReference>
<dbReference type="PANTHER" id="PTHR42973:SF39">
    <property type="entry name" value="FAD-BINDING PCMH-TYPE DOMAIN-CONTAINING PROTEIN"/>
    <property type="match status" value="1"/>
</dbReference>
<evidence type="ECO:0000256" key="2">
    <source>
        <dbReference type="ARBA" id="ARBA00005466"/>
    </source>
</evidence>
<dbReference type="AlphaFoldDB" id="A0A1G8GQE9"/>
<dbReference type="InterPro" id="IPR050416">
    <property type="entry name" value="FAD-linked_Oxidoreductase"/>
</dbReference>
<feature type="domain" description="FAD linked oxidase N-terminal" evidence="6">
    <location>
        <begin position="24"/>
        <end position="86"/>
    </location>
</feature>
<protein>
    <submittedName>
        <fullName evidence="7">FAD binding domain-containing protein</fullName>
    </submittedName>
</protein>
<dbReference type="SUPFAM" id="SSF56176">
    <property type="entry name" value="FAD-binding/transporter-associated domain-like"/>
    <property type="match status" value="1"/>
</dbReference>
<dbReference type="RefSeq" id="WP_092334889.1">
    <property type="nucleotide sequence ID" value="NZ_FNCP01000023.1"/>
</dbReference>
<dbReference type="Gene3D" id="3.30.465.10">
    <property type="match status" value="1"/>
</dbReference>
<dbReference type="GO" id="GO:0016491">
    <property type="term" value="F:oxidoreductase activity"/>
    <property type="evidence" value="ECO:0007669"/>
    <property type="project" value="UniProtKB-KW"/>
</dbReference>
<name>A0A1G8GQE9_9FIRM</name>
<proteinExistence type="inferred from homology"/>
<evidence type="ECO:0000313" key="7">
    <source>
        <dbReference type="EMBL" id="SDH96587.1"/>
    </source>
</evidence>
<dbReference type="InterPro" id="IPR036318">
    <property type="entry name" value="FAD-bd_PCMH-like_sf"/>
</dbReference>
<evidence type="ECO:0000259" key="6">
    <source>
        <dbReference type="Pfam" id="PF01565"/>
    </source>
</evidence>
<dbReference type="PANTHER" id="PTHR42973">
    <property type="entry name" value="BINDING OXIDOREDUCTASE, PUTATIVE (AFU_ORTHOLOGUE AFUA_1G17690)-RELATED"/>
    <property type="match status" value="1"/>
</dbReference>
<sequence>MHSELTPTERPWIGAFCEGYSTGNLALVIDVSPMKGIKLDKANHTLCIQSGAANQEVYNYAGAEGYPFPGGTCPTVGVVGYTLGGGCDDL</sequence>
<keyword evidence="8" id="KW-1185">Reference proteome</keyword>
<dbReference type="InterPro" id="IPR016169">
    <property type="entry name" value="FAD-bd_PCMH_sub2"/>
</dbReference>
<evidence type="ECO:0000256" key="1">
    <source>
        <dbReference type="ARBA" id="ARBA00001974"/>
    </source>
</evidence>
<dbReference type="GO" id="GO:0050660">
    <property type="term" value="F:flavin adenine dinucleotide binding"/>
    <property type="evidence" value="ECO:0007669"/>
    <property type="project" value="InterPro"/>
</dbReference>
<dbReference type="EMBL" id="FNCP01000023">
    <property type="protein sequence ID" value="SDH96587.1"/>
    <property type="molecule type" value="Genomic_DNA"/>
</dbReference>
<dbReference type="STRING" id="1121419.SAMN05443529_12321"/>
<accession>A0A1G8GQE9</accession>
<reference evidence="8" key="1">
    <citation type="submission" date="2016-10" db="EMBL/GenBank/DDBJ databases">
        <authorList>
            <person name="Varghese N."/>
            <person name="Submissions S."/>
        </authorList>
    </citation>
    <scope>NUCLEOTIDE SEQUENCE [LARGE SCALE GENOMIC DNA]</scope>
    <source>
        <strain evidence="8">DSM 8344</strain>
    </source>
</reference>
<dbReference type="Proteomes" id="UP000198656">
    <property type="component" value="Unassembled WGS sequence"/>
</dbReference>
<gene>
    <name evidence="7" type="ORF">SAMN05443529_12321</name>
</gene>